<feature type="chain" id="PRO_5025453302" evidence="1">
    <location>
        <begin position="24"/>
        <end position="346"/>
    </location>
</feature>
<reference evidence="3 4" key="1">
    <citation type="submission" date="2020-01" db="EMBL/GenBank/DDBJ databases">
        <authorList>
            <person name="Kim M.K."/>
        </authorList>
    </citation>
    <scope>NUCLEOTIDE SEQUENCE [LARGE SCALE GENOMIC DNA]</scope>
    <source>
        <strain evidence="3 4">172606-1</strain>
    </source>
</reference>
<dbReference type="GO" id="GO:0016787">
    <property type="term" value="F:hydrolase activity"/>
    <property type="evidence" value="ECO:0007669"/>
    <property type="project" value="UniProtKB-KW"/>
</dbReference>
<sequence>MKKQAYILALMVLSTFVSLTPPAKTLDMYWIDVEGGAATLIVAPSGESILIDSGNPGGRDSERIYTVASEVAGLKKIDHLITTHFHIDHFGGAGELAKRIPIVNIHDKGIPENLSEDVNFAKNIQPYRDIKAKRYTIKPDYELSLKAMPRGTAPLSLHCLGINQQFVATRKDADTNGDCGETTDKPVDTSDNANSSVFMINFGTFTLFNGGDLTWNTEKKLVCPVNLPGEVDVYQVNHHGLDQSNNPVLIQSLSPTVAIINNGTKKGCGPETFTSLRKTPSIQAIYQVHKNLREDGTTINTAPEKIANMEENCKANYIKLSVTPDGQQYTVSIPANSYKQVYQSKK</sequence>
<gene>
    <name evidence="3" type="ORF">GXP67_07315</name>
</gene>
<dbReference type="SUPFAM" id="SSF56281">
    <property type="entry name" value="Metallo-hydrolase/oxidoreductase"/>
    <property type="match status" value="1"/>
</dbReference>
<keyword evidence="1" id="KW-0732">Signal</keyword>
<feature type="domain" description="Metallo-beta-lactamase" evidence="2">
    <location>
        <begin position="35"/>
        <end position="211"/>
    </location>
</feature>
<evidence type="ECO:0000313" key="4">
    <source>
        <dbReference type="Proteomes" id="UP000480178"/>
    </source>
</evidence>
<dbReference type="EMBL" id="CP048222">
    <property type="protein sequence ID" value="QHT66477.1"/>
    <property type="molecule type" value="Genomic_DNA"/>
</dbReference>
<dbReference type="Gene3D" id="3.60.15.10">
    <property type="entry name" value="Ribonuclease Z/Hydroxyacylglutathione hydrolase-like"/>
    <property type="match status" value="1"/>
</dbReference>
<name>A0A6C0GEY4_9BACT</name>
<organism evidence="3 4">
    <name type="scientific">Rhodocytophaga rosea</name>
    <dbReference type="NCBI Taxonomy" id="2704465"/>
    <lineage>
        <taxon>Bacteria</taxon>
        <taxon>Pseudomonadati</taxon>
        <taxon>Bacteroidota</taxon>
        <taxon>Cytophagia</taxon>
        <taxon>Cytophagales</taxon>
        <taxon>Rhodocytophagaceae</taxon>
        <taxon>Rhodocytophaga</taxon>
    </lineage>
</organism>
<dbReference type="PANTHER" id="PTHR30619">
    <property type="entry name" value="DNA INTERNALIZATION/COMPETENCE PROTEIN COMEC/REC2"/>
    <property type="match status" value="1"/>
</dbReference>
<feature type="signal peptide" evidence="1">
    <location>
        <begin position="1"/>
        <end position="23"/>
    </location>
</feature>
<evidence type="ECO:0000256" key="1">
    <source>
        <dbReference type="SAM" id="SignalP"/>
    </source>
</evidence>
<dbReference type="RefSeq" id="WP_162442531.1">
    <property type="nucleotide sequence ID" value="NZ_CP048222.1"/>
</dbReference>
<dbReference type="Proteomes" id="UP000480178">
    <property type="component" value="Chromosome"/>
</dbReference>
<dbReference type="Pfam" id="PF00753">
    <property type="entry name" value="Lactamase_B"/>
    <property type="match status" value="1"/>
</dbReference>
<proteinExistence type="predicted"/>
<dbReference type="KEGG" id="rhoz:GXP67_07315"/>
<dbReference type="InterPro" id="IPR001279">
    <property type="entry name" value="Metallo-B-lactamas"/>
</dbReference>
<evidence type="ECO:0000313" key="3">
    <source>
        <dbReference type="EMBL" id="QHT66477.1"/>
    </source>
</evidence>
<evidence type="ECO:0000259" key="2">
    <source>
        <dbReference type="SMART" id="SM00849"/>
    </source>
</evidence>
<keyword evidence="4" id="KW-1185">Reference proteome</keyword>
<dbReference type="InterPro" id="IPR052159">
    <property type="entry name" value="Competence_DNA_uptake"/>
</dbReference>
<keyword evidence="3" id="KW-0378">Hydrolase</keyword>
<dbReference type="SMART" id="SM00849">
    <property type="entry name" value="Lactamase_B"/>
    <property type="match status" value="1"/>
</dbReference>
<accession>A0A6C0GEY4</accession>
<dbReference type="AlphaFoldDB" id="A0A6C0GEY4"/>
<dbReference type="PANTHER" id="PTHR30619:SF1">
    <property type="entry name" value="RECOMBINATION PROTEIN 2"/>
    <property type="match status" value="1"/>
</dbReference>
<dbReference type="InterPro" id="IPR036866">
    <property type="entry name" value="RibonucZ/Hydroxyglut_hydro"/>
</dbReference>
<protein>
    <submittedName>
        <fullName evidence="3">MBL fold metallo-hydrolase</fullName>
    </submittedName>
</protein>